<accession>A0A8S9ZX89</accession>
<evidence type="ECO:0000313" key="3">
    <source>
        <dbReference type="EMBL" id="KAF7637774.1"/>
    </source>
</evidence>
<evidence type="ECO:0000256" key="2">
    <source>
        <dbReference type="SAM" id="MobiDB-lite"/>
    </source>
</evidence>
<keyword evidence="1" id="KW-0175">Coiled coil</keyword>
<dbReference type="AlphaFoldDB" id="A0A8S9ZX89"/>
<name>A0A8S9ZX89_9BILA</name>
<feature type="compositionally biased region" description="Acidic residues" evidence="2">
    <location>
        <begin position="729"/>
        <end position="754"/>
    </location>
</feature>
<keyword evidence="4" id="KW-1185">Reference proteome</keyword>
<feature type="region of interest" description="Disordered" evidence="2">
    <location>
        <begin position="727"/>
        <end position="759"/>
    </location>
</feature>
<dbReference type="OrthoDB" id="5876058at2759"/>
<reference evidence="3" key="1">
    <citation type="journal article" date="2020" name="Ecol. Evol.">
        <title>Genome structure and content of the rice root-knot nematode (Meloidogyne graminicola).</title>
        <authorList>
            <person name="Phan N.T."/>
            <person name="Danchin E.G.J."/>
            <person name="Klopp C."/>
            <person name="Perfus-Barbeoch L."/>
            <person name="Kozlowski D.K."/>
            <person name="Koutsovoulos G.D."/>
            <person name="Lopez-Roques C."/>
            <person name="Bouchez O."/>
            <person name="Zahm M."/>
            <person name="Besnard G."/>
            <person name="Bellafiore S."/>
        </authorList>
    </citation>
    <scope>NUCLEOTIDE SEQUENCE</scope>
    <source>
        <strain evidence="3">VN-18</strain>
    </source>
</reference>
<evidence type="ECO:0000313" key="4">
    <source>
        <dbReference type="Proteomes" id="UP000605970"/>
    </source>
</evidence>
<proteinExistence type="predicted"/>
<comment type="caution">
    <text evidence="3">The sequence shown here is derived from an EMBL/GenBank/DDBJ whole genome shotgun (WGS) entry which is preliminary data.</text>
</comment>
<feature type="coiled-coil region" evidence="1">
    <location>
        <begin position="615"/>
        <end position="671"/>
    </location>
</feature>
<protein>
    <submittedName>
        <fullName evidence="3">Uncharacterized protein</fullName>
    </submittedName>
</protein>
<organism evidence="3 4">
    <name type="scientific">Meloidogyne graminicola</name>
    <dbReference type="NCBI Taxonomy" id="189291"/>
    <lineage>
        <taxon>Eukaryota</taxon>
        <taxon>Metazoa</taxon>
        <taxon>Ecdysozoa</taxon>
        <taxon>Nematoda</taxon>
        <taxon>Chromadorea</taxon>
        <taxon>Rhabditida</taxon>
        <taxon>Tylenchina</taxon>
        <taxon>Tylenchomorpha</taxon>
        <taxon>Tylenchoidea</taxon>
        <taxon>Meloidogynidae</taxon>
        <taxon>Meloidogyninae</taxon>
        <taxon>Meloidogyne</taxon>
    </lineage>
</organism>
<sequence length="1017" mass="122364">MDNLNNSSNELEANFQNQEILKELISNNPSQSIDQNHNSLLRLELGRFVAAYYLNYSFNLFFKNIKELEIKEDNICLLPNLIIWSELEEQWLENSKKEEKEQQQNNLFLNNHWQLGQIFSEFYSPKLAIYLLLRENKILEAIFFVDNFNDLKAALILRFLAEKIYNINLLWEFCEDLLINKFLEKILFFEDYNDFAQITNNDQEYIKNIQKHLEAAFNIDILFSNHFNNNSIRFFDSLISKCAYYMGAEFENYLNNIYFDNEFSLFNSNYIKEFSSLLPRPPLFSIQLEEDNFNLFNKNNLEKFQELKCWLRLNRCYLIINIAFGMNNRLENLIGFFVLWLAKNQENNDLGNELFDYSIILENNLFIDYSEQEICLDLNIFQTLFSVIIGMQLYDLLIQNNNNNELIINKYKIKLNVISIPFKNNFNEEQQKINKILIWENIKKWIKLSEKEDLDFSILLLHTLQQQNQRYFKSNLLPLINKNRQKLFSNFLYKVEEEKNFNLNNKITEQLDILNNNKFKLNNFEDILIMKYLSKYFPFIPIPSKTIQINLNINPDDFCYFLPKENLNKNYEELNLNNSINYLVKEENKLINNTKNDEIDEIELLTNEIRLGIKRLELLGEEQKLKENNKEINKELIIEKNINLEKQYKNNNNYQNNIKKKNKKLRKFNRKNSITQSDLDKKQKTYTAFLSFLLKQNGIEESEELTIEPLKSISSINKIEENNSNNWVTDEEEVEEELEEDEFEEEDEEEEEENIINNKELTKEQILQEMNKIEKHLEWIWEQIGNRINEEEEEEEVKEVNKEFNNEEEKEEEIILNKIKESKENNEEQINNENIKEIEENINVENNEIKKQFKMPEIKIKSQINFSLPSLIEEEKSFELREEENEVKIKNNEWSIPPIIQPMDFSRLNIDSDEDNEQINNNKYKWTEIEVYPRDKEKRKEIKLVSKQQQKLNLKNKWKPPTWLRLLPPFDGTIKTERISSCNKIKTERQFLQLNLNKGRQRTFLDISTKNQENIKK</sequence>
<evidence type="ECO:0000256" key="1">
    <source>
        <dbReference type="SAM" id="Coils"/>
    </source>
</evidence>
<dbReference type="Proteomes" id="UP000605970">
    <property type="component" value="Unassembled WGS sequence"/>
</dbReference>
<gene>
    <name evidence="3" type="ORF">Mgra_00002748</name>
</gene>
<dbReference type="EMBL" id="JABEBT010000017">
    <property type="protein sequence ID" value="KAF7637774.1"/>
    <property type="molecule type" value="Genomic_DNA"/>
</dbReference>